<sequence length="307" mass="32788">MNKKLAMIGAGVVAGSVLLVSSVYAGIGKAPGYEAFKSAVKNTVAIENVTHRASLSIVDNGKMLIEANSTMKTGDGSRSSVDLTVQSGDEKQRIQVYGQEGTTVVKTSGSDVYRIIEKSGEKRDWRESKEGFGQHDPAFAQEAEKVLDALVGNLKNEVILQDQGDGKEISLRLEGSRIPTLVNAIGSLLIRESGRDRGGLPASTPADTFGVDLLSLKDSLPKLAQDIRIEAVNLDADVNADNRFSKQEAEIRVSGKDAQGASHDVVVKLGAGFSDYGSTVADVVDLTGKKTETVKPLSEDFGRWHKK</sequence>
<dbReference type="EMBL" id="VNJJ01000004">
    <property type="protein sequence ID" value="TVY01237.1"/>
    <property type="molecule type" value="Genomic_DNA"/>
</dbReference>
<proteinExistence type="predicted"/>
<keyword evidence="2" id="KW-1185">Reference proteome</keyword>
<dbReference type="RefSeq" id="WP_144700369.1">
    <property type="nucleotide sequence ID" value="NZ_VNJJ01000004.1"/>
</dbReference>
<protein>
    <submittedName>
        <fullName evidence="1">Uncharacterized protein</fullName>
    </submittedName>
</protein>
<accession>A0A559JMY3</accession>
<dbReference type="Proteomes" id="UP000316330">
    <property type="component" value="Unassembled WGS sequence"/>
</dbReference>
<evidence type="ECO:0000313" key="1">
    <source>
        <dbReference type="EMBL" id="TVY01237.1"/>
    </source>
</evidence>
<dbReference type="OrthoDB" id="2820357at2"/>
<evidence type="ECO:0000313" key="2">
    <source>
        <dbReference type="Proteomes" id="UP000316330"/>
    </source>
</evidence>
<gene>
    <name evidence="1" type="ORF">FPZ45_08805</name>
</gene>
<organism evidence="1 2">
    <name type="scientific">Cohnella terricola</name>
    <dbReference type="NCBI Taxonomy" id="1289167"/>
    <lineage>
        <taxon>Bacteria</taxon>
        <taxon>Bacillati</taxon>
        <taxon>Bacillota</taxon>
        <taxon>Bacilli</taxon>
        <taxon>Bacillales</taxon>
        <taxon>Paenibacillaceae</taxon>
        <taxon>Cohnella</taxon>
    </lineage>
</organism>
<name>A0A559JMY3_9BACL</name>
<dbReference type="Gene3D" id="3.30.360.10">
    <property type="entry name" value="Dihydrodipicolinate Reductase, domain 2"/>
    <property type="match status" value="1"/>
</dbReference>
<dbReference type="AlphaFoldDB" id="A0A559JMY3"/>
<reference evidence="1 2" key="1">
    <citation type="submission" date="2019-07" db="EMBL/GenBank/DDBJ databases">
        <authorList>
            <person name="Kim J."/>
        </authorList>
    </citation>
    <scope>NUCLEOTIDE SEQUENCE [LARGE SCALE GENOMIC DNA]</scope>
    <source>
        <strain evidence="1 2">G13</strain>
    </source>
</reference>
<comment type="caution">
    <text evidence="1">The sequence shown here is derived from an EMBL/GenBank/DDBJ whole genome shotgun (WGS) entry which is preliminary data.</text>
</comment>